<dbReference type="EMBL" id="JAUOEK010000077">
    <property type="protein sequence ID" value="MDO5969559.1"/>
    <property type="molecule type" value="Genomic_DNA"/>
</dbReference>
<comment type="caution">
    <text evidence="6">The sequence shown here is derived from an EMBL/GenBank/DDBJ whole genome shotgun (WGS) entry which is preliminary data.</text>
</comment>
<dbReference type="SUPFAM" id="SSF52833">
    <property type="entry name" value="Thioredoxin-like"/>
    <property type="match status" value="1"/>
</dbReference>
<keyword evidence="3" id="KW-1015">Disulfide bond</keyword>
<dbReference type="RefSeq" id="WP_303277254.1">
    <property type="nucleotide sequence ID" value="NZ_JAUOEK010000077.1"/>
</dbReference>
<dbReference type="PANTHER" id="PTHR42852:SF6">
    <property type="entry name" value="THIOL:DISULFIDE INTERCHANGE PROTEIN DSBE"/>
    <property type="match status" value="1"/>
</dbReference>
<gene>
    <name evidence="6" type="ORF">Q4Q35_07055</name>
</gene>
<dbReference type="InterPro" id="IPR013740">
    <property type="entry name" value="Redoxin"/>
</dbReference>
<accession>A0ABT8W8U8</accession>
<dbReference type="InterPro" id="IPR036249">
    <property type="entry name" value="Thioredoxin-like_sf"/>
</dbReference>
<dbReference type="InterPro" id="IPR013766">
    <property type="entry name" value="Thioredoxin_domain"/>
</dbReference>
<dbReference type="Pfam" id="PF08534">
    <property type="entry name" value="Redoxin"/>
    <property type="match status" value="1"/>
</dbReference>
<dbReference type="CDD" id="cd02966">
    <property type="entry name" value="TlpA_like_family"/>
    <property type="match status" value="1"/>
</dbReference>
<evidence type="ECO:0000259" key="5">
    <source>
        <dbReference type="PROSITE" id="PS51352"/>
    </source>
</evidence>
<feature type="domain" description="Thioredoxin" evidence="5">
    <location>
        <begin position="35"/>
        <end position="185"/>
    </location>
</feature>
<evidence type="ECO:0000256" key="1">
    <source>
        <dbReference type="ARBA" id="ARBA00004196"/>
    </source>
</evidence>
<evidence type="ECO:0000313" key="7">
    <source>
        <dbReference type="Proteomes" id="UP001176883"/>
    </source>
</evidence>
<keyword evidence="2" id="KW-0201">Cytochrome c-type biogenesis</keyword>
<comment type="subcellular location">
    <subcellularLocation>
        <location evidence="1">Cell envelope</location>
    </subcellularLocation>
</comment>
<dbReference type="Gene3D" id="3.40.30.10">
    <property type="entry name" value="Glutaredoxin"/>
    <property type="match status" value="1"/>
</dbReference>
<evidence type="ECO:0000256" key="4">
    <source>
        <dbReference type="ARBA" id="ARBA00023284"/>
    </source>
</evidence>
<name>A0ABT8W8U8_9FLAO</name>
<organism evidence="6 7">
    <name type="scientific">Flavivirga aquimarina</name>
    <dbReference type="NCBI Taxonomy" id="2027862"/>
    <lineage>
        <taxon>Bacteria</taxon>
        <taxon>Pseudomonadati</taxon>
        <taxon>Bacteroidota</taxon>
        <taxon>Flavobacteriia</taxon>
        <taxon>Flavobacteriales</taxon>
        <taxon>Flavobacteriaceae</taxon>
        <taxon>Flavivirga</taxon>
    </lineage>
</organism>
<dbReference type="PROSITE" id="PS51352">
    <property type="entry name" value="THIOREDOXIN_2"/>
    <property type="match status" value="1"/>
</dbReference>
<dbReference type="Proteomes" id="UP001176883">
    <property type="component" value="Unassembled WGS sequence"/>
</dbReference>
<dbReference type="InterPro" id="IPR050553">
    <property type="entry name" value="Thioredoxin_ResA/DsbE_sf"/>
</dbReference>
<keyword evidence="4" id="KW-0676">Redox-active center</keyword>
<evidence type="ECO:0000256" key="3">
    <source>
        <dbReference type="ARBA" id="ARBA00023157"/>
    </source>
</evidence>
<proteinExistence type="predicted"/>
<evidence type="ECO:0000256" key="2">
    <source>
        <dbReference type="ARBA" id="ARBA00022748"/>
    </source>
</evidence>
<protein>
    <submittedName>
        <fullName evidence="6">TlpA disulfide reductase family protein</fullName>
    </submittedName>
</protein>
<evidence type="ECO:0000313" key="6">
    <source>
        <dbReference type="EMBL" id="MDO5969559.1"/>
    </source>
</evidence>
<sequence length="190" mass="22164">MKKIFSLILIIIMHNYGNAQSSVEELKKLSNLELIKEGNQLTEIKLPAINEKTIDLNDLKGKYVFINFWATWCTPCIKNMPYFEKLIEEHKKDNIEFVFVSIDKSKEIWKHYVLENELKGIQLFAPEGYSTKSISPFLIQVYEKNGQITSIERGIPRYILIDPKGIISENDLEKSDKDQIKELLNIKLKK</sequence>
<keyword evidence="7" id="KW-1185">Reference proteome</keyword>
<dbReference type="PANTHER" id="PTHR42852">
    <property type="entry name" value="THIOL:DISULFIDE INTERCHANGE PROTEIN DSBE"/>
    <property type="match status" value="1"/>
</dbReference>
<reference evidence="6" key="1">
    <citation type="submission" date="2023-07" db="EMBL/GenBank/DDBJ databases">
        <title>Two novel species in the genus Flavivirga.</title>
        <authorList>
            <person name="Kwon K."/>
        </authorList>
    </citation>
    <scope>NUCLEOTIDE SEQUENCE</scope>
    <source>
        <strain evidence="6">KCTC 52353</strain>
    </source>
</reference>